<evidence type="ECO:0000313" key="2">
    <source>
        <dbReference type="EMBL" id="MBB5047057.1"/>
    </source>
</evidence>
<dbReference type="GO" id="GO:0044877">
    <property type="term" value="F:protein-containing complex binding"/>
    <property type="evidence" value="ECO:0007669"/>
    <property type="project" value="TreeGrafter"/>
</dbReference>
<dbReference type="PANTHER" id="PTHR12126:SF11">
    <property type="entry name" value="NADH DEHYDROGENASE [UBIQUINONE] 1 ALPHA SUBCOMPLEX SUBUNIT 9, MITOCHONDRIAL"/>
    <property type="match status" value="1"/>
</dbReference>
<dbReference type="Proteomes" id="UP000542353">
    <property type="component" value="Unassembled WGS sequence"/>
</dbReference>
<dbReference type="EMBL" id="JACHIH010000008">
    <property type="protein sequence ID" value="MBB5047057.1"/>
    <property type="molecule type" value="Genomic_DNA"/>
</dbReference>
<accession>A0A7W8DYR0</accession>
<dbReference type="InterPro" id="IPR036291">
    <property type="entry name" value="NAD(P)-bd_dom_sf"/>
</dbReference>
<comment type="caution">
    <text evidence="2">The sequence shown here is derived from an EMBL/GenBank/DDBJ whole genome shotgun (WGS) entry which is preliminary data.</text>
</comment>
<evidence type="ECO:0000313" key="3">
    <source>
        <dbReference type="Proteomes" id="UP000542353"/>
    </source>
</evidence>
<dbReference type="InterPro" id="IPR051207">
    <property type="entry name" value="ComplexI_NDUFA9_subunit"/>
</dbReference>
<feature type="domain" description="NAD(P)-binding" evidence="1">
    <location>
        <begin position="25"/>
        <end position="159"/>
    </location>
</feature>
<dbReference type="InterPro" id="IPR016040">
    <property type="entry name" value="NAD(P)-bd_dom"/>
</dbReference>
<organism evidence="2 3">
    <name type="scientific">Rhodopseudomonas rhenobacensis</name>
    <dbReference type="NCBI Taxonomy" id="87461"/>
    <lineage>
        <taxon>Bacteria</taxon>
        <taxon>Pseudomonadati</taxon>
        <taxon>Pseudomonadota</taxon>
        <taxon>Alphaproteobacteria</taxon>
        <taxon>Hyphomicrobiales</taxon>
        <taxon>Nitrobacteraceae</taxon>
        <taxon>Rhodopseudomonas</taxon>
    </lineage>
</organism>
<reference evidence="2 3" key="1">
    <citation type="submission" date="2020-08" db="EMBL/GenBank/DDBJ databases">
        <title>Genomic Encyclopedia of Type Strains, Phase IV (KMG-IV): sequencing the most valuable type-strain genomes for metagenomic binning, comparative biology and taxonomic classification.</title>
        <authorList>
            <person name="Goeker M."/>
        </authorList>
    </citation>
    <scope>NUCLEOTIDE SEQUENCE [LARGE SCALE GENOMIC DNA]</scope>
    <source>
        <strain evidence="2 3">DSM 12706</strain>
    </source>
</reference>
<dbReference type="Gene3D" id="3.40.50.720">
    <property type="entry name" value="NAD(P)-binding Rossmann-like Domain"/>
    <property type="match status" value="1"/>
</dbReference>
<name>A0A7W8DYR0_9BRAD</name>
<proteinExistence type="predicted"/>
<gene>
    <name evidence="2" type="ORF">HNR60_001809</name>
</gene>
<keyword evidence="3" id="KW-1185">Reference proteome</keyword>
<dbReference type="Pfam" id="PF13460">
    <property type="entry name" value="NAD_binding_10"/>
    <property type="match status" value="1"/>
</dbReference>
<protein>
    <submittedName>
        <fullName evidence="2">Nucleoside-diphosphate-sugar epimerase</fullName>
    </submittedName>
</protein>
<dbReference type="PANTHER" id="PTHR12126">
    <property type="entry name" value="NADH-UBIQUINONE OXIDOREDUCTASE 39 KDA SUBUNIT-RELATED"/>
    <property type="match status" value="1"/>
</dbReference>
<sequence length="298" mass="31833">MLMTLSGHSAATGGHTTAPRPLVIGATGMVGGLILRRLAEAGQQPIGVSRHPQAAPGIEWLTADLADPAGLALPSLETVYATSPAALVADAIPALAAHGMTRLVVFTSTSLETKQNSDDPDERELIRRWADAERRIIEQCAARGIAWTVLRPTLIYAEGRDANVSRIAALIRRFRFFPLAGGGEGLRQPVHADDLAQAAIAAAARPACFNKTYNLPGGETLSYREMVGRIFDGLGLRRMIIPLPGLVWAVVVPLAAKVVPGISGAIVGRMAKNMTFDLTPAATEIGWQPRPFRPDFRR</sequence>
<dbReference type="SUPFAM" id="SSF51735">
    <property type="entry name" value="NAD(P)-binding Rossmann-fold domains"/>
    <property type="match status" value="1"/>
</dbReference>
<dbReference type="AlphaFoldDB" id="A0A7W8DYR0"/>
<evidence type="ECO:0000259" key="1">
    <source>
        <dbReference type="Pfam" id="PF13460"/>
    </source>
</evidence>